<accession>A0ABT8SL54</accession>
<dbReference type="EMBL" id="JAUKTR010000003">
    <property type="protein sequence ID" value="MDO1559289.1"/>
    <property type="molecule type" value="Genomic_DNA"/>
</dbReference>
<proteinExistence type="inferred from homology"/>
<dbReference type="PANTHER" id="PTHR11178">
    <property type="entry name" value="IRON-SULFUR CLUSTER SCAFFOLD PROTEIN NFU-RELATED"/>
    <property type="match status" value="1"/>
</dbReference>
<dbReference type="Pfam" id="PF08712">
    <property type="entry name" value="Nfu_N"/>
    <property type="match status" value="1"/>
</dbReference>
<dbReference type="InterPro" id="IPR036498">
    <property type="entry name" value="Nfu/NifU_N_sf"/>
</dbReference>
<dbReference type="InterPro" id="IPR034904">
    <property type="entry name" value="FSCA_dom_sf"/>
</dbReference>
<dbReference type="InterPro" id="IPR014824">
    <property type="entry name" value="Nfu/NifU_N"/>
</dbReference>
<dbReference type="Proteomes" id="UP001169063">
    <property type="component" value="Unassembled WGS sequence"/>
</dbReference>
<gene>
    <name evidence="3" type="ORF">Q0812_07600</name>
</gene>
<reference evidence="3" key="1">
    <citation type="submission" date="2023-07" db="EMBL/GenBank/DDBJ databases">
        <title>Brevundimonas soil sp. nov., isolated from the soil of chemical plant.</title>
        <authorList>
            <person name="Wu N."/>
        </authorList>
    </citation>
    <scope>NUCLEOTIDE SEQUENCE</scope>
    <source>
        <strain evidence="3">XZ-24</strain>
    </source>
</reference>
<dbReference type="SMART" id="SM00932">
    <property type="entry name" value="Nfu_N"/>
    <property type="match status" value="1"/>
</dbReference>
<name>A0ABT8SL54_9CAUL</name>
<evidence type="ECO:0000313" key="3">
    <source>
        <dbReference type="EMBL" id="MDO1559289.1"/>
    </source>
</evidence>
<dbReference type="Gene3D" id="3.30.300.130">
    <property type="entry name" value="Fe-S cluster assembly (FSCA)"/>
    <property type="match status" value="1"/>
</dbReference>
<comment type="caution">
    <text evidence="3">The sequence shown here is derived from an EMBL/GenBank/DDBJ whole genome shotgun (WGS) entry which is preliminary data.</text>
</comment>
<evidence type="ECO:0000259" key="2">
    <source>
        <dbReference type="SMART" id="SM00932"/>
    </source>
</evidence>
<protein>
    <submittedName>
        <fullName evidence="3">NifU family protein</fullName>
    </submittedName>
</protein>
<comment type="similarity">
    <text evidence="1">Belongs to the NifU family.</text>
</comment>
<dbReference type="SUPFAM" id="SSF117916">
    <property type="entry name" value="Fe-S cluster assembly (FSCA) domain-like"/>
    <property type="match status" value="1"/>
</dbReference>
<sequence length="187" mass="19845">MFIQTEQTPNPDAVKFLPGRDVSPGGPHDFTSVEEAARSPLAAALFEIDGVVGVFLGEDFIAVTRGGPLGWEQLRAPVLSAIMDHYLSGRPAVLGEGESLPEGPVYEGEAGQIVEEIRQLLDTRIRPAVAQDGGDVLFDHFDMETGVLTLKMRGACAGCPSSTATLKAGIETMMKTYVPEISSVEAA</sequence>
<evidence type="ECO:0000313" key="4">
    <source>
        <dbReference type="Proteomes" id="UP001169063"/>
    </source>
</evidence>
<evidence type="ECO:0000256" key="1">
    <source>
        <dbReference type="ARBA" id="ARBA00006420"/>
    </source>
</evidence>
<keyword evidence="4" id="KW-1185">Reference proteome</keyword>
<dbReference type="PANTHER" id="PTHR11178:SF1">
    <property type="entry name" value="NFU1 IRON-SULFUR CLUSTER SCAFFOLD HOMOLOG, MITOCHONDRIAL"/>
    <property type="match status" value="1"/>
</dbReference>
<feature type="domain" description="Scaffold protein Nfu/NifU N-terminal" evidence="2">
    <location>
        <begin position="3"/>
        <end position="89"/>
    </location>
</feature>
<dbReference type="Gene3D" id="3.30.1370.70">
    <property type="entry name" value="Scaffold protein Nfu/NifU, N-terminal domain"/>
    <property type="match status" value="1"/>
</dbReference>
<dbReference type="InterPro" id="IPR035433">
    <property type="entry name" value="NFU1-like"/>
</dbReference>
<organism evidence="3 4">
    <name type="scientific">Peiella sedimenti</name>
    <dbReference type="NCBI Taxonomy" id="3061083"/>
    <lineage>
        <taxon>Bacteria</taxon>
        <taxon>Pseudomonadati</taxon>
        <taxon>Pseudomonadota</taxon>
        <taxon>Alphaproteobacteria</taxon>
        <taxon>Caulobacterales</taxon>
        <taxon>Caulobacteraceae</taxon>
        <taxon>Peiella</taxon>
    </lineage>
</organism>
<dbReference type="Pfam" id="PF01106">
    <property type="entry name" value="NifU"/>
    <property type="match status" value="1"/>
</dbReference>
<dbReference type="RefSeq" id="WP_302109725.1">
    <property type="nucleotide sequence ID" value="NZ_JAUKTR010000003.1"/>
</dbReference>
<dbReference type="InterPro" id="IPR001075">
    <property type="entry name" value="NIF_FeS_clus_asmbl_NifU_C"/>
</dbReference>
<dbReference type="PIRSF" id="PIRSF036773">
    <property type="entry name" value="HIRIP5"/>
    <property type="match status" value="1"/>
</dbReference>
<dbReference type="SUPFAM" id="SSF110836">
    <property type="entry name" value="Hypothetical protein SAV1430"/>
    <property type="match status" value="1"/>
</dbReference>